<keyword evidence="2" id="KW-1185">Reference proteome</keyword>
<name>A0A4S3PRJ7_9BACI</name>
<dbReference type="EMBL" id="SLUB01000018">
    <property type="protein sequence ID" value="THE12300.1"/>
    <property type="molecule type" value="Genomic_DNA"/>
</dbReference>
<dbReference type="InterPro" id="IPR052613">
    <property type="entry name" value="LicD_transferase"/>
</dbReference>
<accession>A0A4S3PRJ7</accession>
<protein>
    <recommendedName>
        <fullName evidence="3">LicD family protein</fullName>
    </recommendedName>
</protein>
<dbReference type="PANTHER" id="PTHR13627:SF31">
    <property type="entry name" value="RIBITOL 5-PHOSPHATE TRANSFERASE FKRP"/>
    <property type="match status" value="1"/>
</dbReference>
<organism evidence="1 2">
    <name type="scientific">Bacillus timonensis</name>
    <dbReference type="NCBI Taxonomy" id="1033734"/>
    <lineage>
        <taxon>Bacteria</taxon>
        <taxon>Bacillati</taxon>
        <taxon>Bacillota</taxon>
        <taxon>Bacilli</taxon>
        <taxon>Bacillales</taxon>
        <taxon>Bacillaceae</taxon>
        <taxon>Bacillus</taxon>
    </lineage>
</organism>
<dbReference type="Proteomes" id="UP000306477">
    <property type="component" value="Unassembled WGS sequence"/>
</dbReference>
<dbReference type="PANTHER" id="PTHR13627">
    <property type="entry name" value="FUKUTIN RELATED PROTEIN"/>
    <property type="match status" value="1"/>
</dbReference>
<reference evidence="1 2" key="1">
    <citation type="journal article" date="2019" name="Indoor Air">
        <title>Impacts of indoor surface finishes on bacterial viability.</title>
        <authorList>
            <person name="Hu J."/>
            <person name="Maamar S.B."/>
            <person name="Glawe A.J."/>
            <person name="Gottel N."/>
            <person name="Gilbert J.A."/>
            <person name="Hartmann E.M."/>
        </authorList>
    </citation>
    <scope>NUCLEOTIDE SEQUENCE [LARGE SCALE GENOMIC DNA]</scope>
    <source>
        <strain evidence="1 2">AF060A6</strain>
    </source>
</reference>
<evidence type="ECO:0000313" key="2">
    <source>
        <dbReference type="Proteomes" id="UP000306477"/>
    </source>
</evidence>
<dbReference type="AlphaFoldDB" id="A0A4S3PRJ7"/>
<comment type="caution">
    <text evidence="1">The sequence shown here is derived from an EMBL/GenBank/DDBJ whole genome shotgun (WGS) entry which is preliminary data.</text>
</comment>
<dbReference type="RefSeq" id="WP_161974882.1">
    <property type="nucleotide sequence ID" value="NZ_SLUB01000018.1"/>
</dbReference>
<evidence type="ECO:0008006" key="3">
    <source>
        <dbReference type="Google" id="ProtNLM"/>
    </source>
</evidence>
<proteinExistence type="predicted"/>
<sequence>MEKAGNLTDVFGKSVKKISHIEVEIDGWSTTLSSIVDNLLKQLRTSKFYGTAKNNKVLRSIKTKYDKSQYSKRQESVHIHGLKTLQIMKEAFAEIGHDFWLDYGTLLGSVREKDFIGHDKDLDIGTFNFDDTIKKKLESILKAKGLKKYKQYEMDGKIFEEAYHYNGVHIDIFYYHKAEENLIWCYFSEIGTKMEFENFPEYQLAKGYLTHKVVSHFDGLMDYEFKGDTFKIPINYHEYLVDNYGTTYMQVRKDWSSGTEPTNITFVPTDSVTVREYIGN</sequence>
<evidence type="ECO:0000313" key="1">
    <source>
        <dbReference type="EMBL" id="THE12300.1"/>
    </source>
</evidence>
<gene>
    <name evidence="1" type="ORF">E1I69_11395</name>
</gene>